<dbReference type="AlphaFoldDB" id="A0A3A8K1E4"/>
<evidence type="ECO:0000313" key="1">
    <source>
        <dbReference type="EMBL" id="RKH01973.1"/>
    </source>
</evidence>
<keyword evidence="2" id="KW-1185">Reference proteome</keyword>
<comment type="caution">
    <text evidence="1">The sequence shown here is derived from an EMBL/GenBank/DDBJ whole genome shotgun (WGS) entry which is preliminary data.</text>
</comment>
<dbReference type="Proteomes" id="UP000268313">
    <property type="component" value="Unassembled WGS sequence"/>
</dbReference>
<accession>A0A3A8K1E4</accession>
<dbReference type="RefSeq" id="WP_120603873.1">
    <property type="nucleotide sequence ID" value="NZ_RAWE01000061.1"/>
</dbReference>
<organism evidence="1 2">
    <name type="scientific">Corallococcus carmarthensis</name>
    <dbReference type="NCBI Taxonomy" id="2316728"/>
    <lineage>
        <taxon>Bacteria</taxon>
        <taxon>Pseudomonadati</taxon>
        <taxon>Myxococcota</taxon>
        <taxon>Myxococcia</taxon>
        <taxon>Myxococcales</taxon>
        <taxon>Cystobacterineae</taxon>
        <taxon>Myxococcaceae</taxon>
        <taxon>Corallococcus</taxon>
    </lineage>
</organism>
<dbReference type="OrthoDB" id="5521726at2"/>
<reference evidence="2" key="1">
    <citation type="submission" date="2018-09" db="EMBL/GenBank/DDBJ databases">
        <authorList>
            <person name="Livingstone P.G."/>
            <person name="Whitworth D.E."/>
        </authorList>
    </citation>
    <scope>NUCLEOTIDE SEQUENCE [LARGE SCALE GENOMIC DNA]</scope>
    <source>
        <strain evidence="2">CA043D</strain>
    </source>
</reference>
<dbReference type="EMBL" id="RAWE01000061">
    <property type="protein sequence ID" value="RKH01973.1"/>
    <property type="molecule type" value="Genomic_DNA"/>
</dbReference>
<gene>
    <name evidence="1" type="ORF">D7X32_18465</name>
</gene>
<name>A0A3A8K1E4_9BACT</name>
<proteinExistence type="predicted"/>
<evidence type="ECO:0000313" key="2">
    <source>
        <dbReference type="Proteomes" id="UP000268313"/>
    </source>
</evidence>
<sequence>MLPLSMACVGPTDRTRVTGRMLPGQIRFVTIVEADPGESGGWRAACIHIRSSRDNTGQSILCRFGIETPIHNVEGPISTPLAQRIAADRINEATQSIFSAATLESPLGMLCESVKATLRTTVPASIAGSRVPSECHARSVPVQFGDFNL</sequence>
<protein>
    <submittedName>
        <fullName evidence="1">Uncharacterized protein</fullName>
    </submittedName>
</protein>